<dbReference type="InterPro" id="IPR002539">
    <property type="entry name" value="MaoC-like_dom"/>
</dbReference>
<dbReference type="SUPFAM" id="SSF54637">
    <property type="entry name" value="Thioesterase/thiol ester dehydrase-isomerase"/>
    <property type="match status" value="1"/>
</dbReference>
<keyword evidence="4" id="KW-1185">Reference proteome</keyword>
<dbReference type="PANTHER" id="PTHR42993:SF1">
    <property type="entry name" value="MAOC-LIKE DEHYDRATASE DOMAIN-CONTAINING PROTEIN"/>
    <property type="match status" value="1"/>
</dbReference>
<dbReference type="InterPro" id="IPR039375">
    <property type="entry name" value="NodN-like"/>
</dbReference>
<dbReference type="EMBL" id="QUBR01000001">
    <property type="protein sequence ID" value="REK73529.1"/>
    <property type="molecule type" value="Genomic_DNA"/>
</dbReference>
<evidence type="ECO:0000313" key="3">
    <source>
        <dbReference type="EMBL" id="REK73529.1"/>
    </source>
</evidence>
<dbReference type="AlphaFoldDB" id="A0A371PC54"/>
<gene>
    <name evidence="3" type="ORF">DX116_08285</name>
</gene>
<evidence type="ECO:0000313" key="4">
    <source>
        <dbReference type="Proteomes" id="UP000265581"/>
    </source>
</evidence>
<comment type="similarity">
    <text evidence="1">Belongs to the enoyl-CoA hydratase/isomerase family.</text>
</comment>
<protein>
    <submittedName>
        <fullName evidence="3">MaoC family dehydratase</fullName>
    </submittedName>
</protein>
<proteinExistence type="inferred from homology"/>
<sequence length="162" mass="17774">MPDTTAPIRPTSIQDLKHLVGTTLGPTEWHDITQERIDAFAELTGDHQWIHVDPERAATSVFGSTIAHGLYSLSIGPRFMEDLMAFDGFAHSLNYGYEKVRFPSPNPVGSRIRMHAEIVSVDDVGGGSARIVTKQTFEREGSDKPICVAQSVGQFTEHPAQA</sequence>
<name>A0A371PC54_9ACTN</name>
<dbReference type="CDD" id="cd03450">
    <property type="entry name" value="NodN"/>
    <property type="match status" value="1"/>
</dbReference>
<dbReference type="RefSeq" id="WP_119703639.1">
    <property type="nucleotide sequence ID" value="NZ_JBHSOI010000001.1"/>
</dbReference>
<dbReference type="PANTHER" id="PTHR42993">
    <property type="entry name" value="MAOC-LIKE DEHYDRATASE DOMAIN-CONTAINING PROTEIN"/>
    <property type="match status" value="1"/>
</dbReference>
<feature type="domain" description="MaoC-like" evidence="2">
    <location>
        <begin position="20"/>
        <end position="134"/>
    </location>
</feature>
<dbReference type="Gene3D" id="3.10.129.10">
    <property type="entry name" value="Hotdog Thioesterase"/>
    <property type="match status" value="1"/>
</dbReference>
<organism evidence="3 4">
    <name type="scientific">Aeromicrobium endophyticum</name>
    <dbReference type="NCBI Taxonomy" id="2292704"/>
    <lineage>
        <taxon>Bacteria</taxon>
        <taxon>Bacillati</taxon>
        <taxon>Actinomycetota</taxon>
        <taxon>Actinomycetes</taxon>
        <taxon>Propionibacteriales</taxon>
        <taxon>Nocardioidaceae</taxon>
        <taxon>Aeromicrobium</taxon>
    </lineage>
</organism>
<dbReference type="InterPro" id="IPR029069">
    <property type="entry name" value="HotDog_dom_sf"/>
</dbReference>
<accession>A0A371PC54</accession>
<comment type="caution">
    <text evidence="3">The sequence shown here is derived from an EMBL/GenBank/DDBJ whole genome shotgun (WGS) entry which is preliminary data.</text>
</comment>
<dbReference type="OrthoDB" id="9801735at2"/>
<reference evidence="3 4" key="1">
    <citation type="submission" date="2018-08" db="EMBL/GenBank/DDBJ databases">
        <title>Aeromicrobium sp. M2KJ-4, whole genome shotgun sequence.</title>
        <authorList>
            <person name="Tuo L."/>
        </authorList>
    </citation>
    <scope>NUCLEOTIDE SEQUENCE [LARGE SCALE GENOMIC DNA]</scope>
    <source>
        <strain evidence="3 4">M2KJ-4</strain>
    </source>
</reference>
<dbReference type="Proteomes" id="UP000265581">
    <property type="component" value="Unassembled WGS sequence"/>
</dbReference>
<evidence type="ECO:0000256" key="1">
    <source>
        <dbReference type="ARBA" id="ARBA00005254"/>
    </source>
</evidence>
<dbReference type="Pfam" id="PF01575">
    <property type="entry name" value="MaoC_dehydratas"/>
    <property type="match status" value="1"/>
</dbReference>
<evidence type="ECO:0000259" key="2">
    <source>
        <dbReference type="Pfam" id="PF01575"/>
    </source>
</evidence>